<evidence type="ECO:0000256" key="1">
    <source>
        <dbReference type="ARBA" id="ARBA00022448"/>
    </source>
</evidence>
<sequence>MVMGTTTLLRIEEVHKTFGGIVALDQFTATVNEDEITGLIGPNGAGKTTLFNVITGVLTPDSGSIRFEGKELTSLKSHQICHEGIGRTFQTPKPVRSLTVRENLQVARKYGVGDNEKRETIQSINEVIELFSLEEKQDTITKELQLVEQKFVDVARALVTGPKLILLDEIMAGLNPTEKQEMMSTIKTINTEFGSTFLIIEHDLGIIRSISDRIITIHEGSELTSGSPEKVMENDKVREAYIGK</sequence>
<dbReference type="InterPro" id="IPR027417">
    <property type="entry name" value="P-loop_NTPase"/>
</dbReference>
<feature type="domain" description="ABC transporter" evidence="4">
    <location>
        <begin position="9"/>
        <end position="244"/>
    </location>
</feature>
<dbReference type="Proteomes" id="UP000273828">
    <property type="component" value="Unassembled WGS sequence"/>
</dbReference>
<evidence type="ECO:0000259" key="4">
    <source>
        <dbReference type="PROSITE" id="PS50893"/>
    </source>
</evidence>
<dbReference type="GO" id="GO:0005524">
    <property type="term" value="F:ATP binding"/>
    <property type="evidence" value="ECO:0007669"/>
    <property type="project" value="UniProtKB-KW"/>
</dbReference>
<dbReference type="Pfam" id="PF00005">
    <property type="entry name" value="ABC_tran"/>
    <property type="match status" value="1"/>
</dbReference>
<dbReference type="InterPro" id="IPR003439">
    <property type="entry name" value="ABC_transporter-like_ATP-bd"/>
</dbReference>
<dbReference type="SMART" id="SM00382">
    <property type="entry name" value="AAA"/>
    <property type="match status" value="1"/>
</dbReference>
<organism evidence="5 6">
    <name type="scientific">Natrarchaeobius halalkaliphilus</name>
    <dbReference type="NCBI Taxonomy" id="1679091"/>
    <lineage>
        <taxon>Archaea</taxon>
        <taxon>Methanobacteriati</taxon>
        <taxon>Methanobacteriota</taxon>
        <taxon>Stenosarchaea group</taxon>
        <taxon>Halobacteria</taxon>
        <taxon>Halobacteriales</taxon>
        <taxon>Natrialbaceae</taxon>
        <taxon>Natrarchaeobius</taxon>
    </lineage>
</organism>
<evidence type="ECO:0000313" key="6">
    <source>
        <dbReference type="Proteomes" id="UP000273828"/>
    </source>
</evidence>
<keyword evidence="6" id="KW-1185">Reference proteome</keyword>
<gene>
    <name evidence="5" type="ORF">EA462_16355</name>
</gene>
<dbReference type="InterPro" id="IPR051120">
    <property type="entry name" value="ABC_AA/LPS_Transport"/>
</dbReference>
<reference evidence="5 6" key="1">
    <citation type="submission" date="2018-10" db="EMBL/GenBank/DDBJ databases">
        <title>Natrarchaeobius chitinivorans gen. nov., sp. nov., and Natrarchaeobius haloalkaliphilus sp. nov., alkaliphilic, chitin-utilizing haloarchaea from hypersaline alkaline lakes.</title>
        <authorList>
            <person name="Sorokin D.Y."/>
            <person name="Elcheninov A.G."/>
            <person name="Kostrikina N.A."/>
            <person name="Bale N.J."/>
            <person name="Sinninghe Damste J.S."/>
            <person name="Khijniak T.V."/>
            <person name="Kublanov I.V."/>
            <person name="Toshchakov S.V."/>
        </authorList>
    </citation>
    <scope>NUCLEOTIDE SEQUENCE [LARGE SCALE GENOMIC DNA]</scope>
    <source>
        <strain evidence="5 6">AArcht-Sl</strain>
    </source>
</reference>
<dbReference type="AlphaFoldDB" id="A0A3N6LI08"/>
<keyword evidence="1" id="KW-0813">Transport</keyword>
<comment type="caution">
    <text evidence="5">The sequence shown here is derived from an EMBL/GenBank/DDBJ whole genome shotgun (WGS) entry which is preliminary data.</text>
</comment>
<dbReference type="GO" id="GO:0016887">
    <property type="term" value="F:ATP hydrolysis activity"/>
    <property type="evidence" value="ECO:0007669"/>
    <property type="project" value="InterPro"/>
</dbReference>
<proteinExistence type="predicted"/>
<dbReference type="GO" id="GO:0005886">
    <property type="term" value="C:plasma membrane"/>
    <property type="evidence" value="ECO:0007669"/>
    <property type="project" value="TreeGrafter"/>
</dbReference>
<keyword evidence="3 5" id="KW-0067">ATP-binding</keyword>
<dbReference type="PANTHER" id="PTHR45772">
    <property type="entry name" value="CONSERVED COMPONENT OF ABC TRANSPORTER FOR NATURAL AMINO ACIDS-RELATED"/>
    <property type="match status" value="1"/>
</dbReference>
<dbReference type="PROSITE" id="PS50893">
    <property type="entry name" value="ABC_TRANSPORTER_2"/>
    <property type="match status" value="1"/>
</dbReference>
<evidence type="ECO:0000256" key="3">
    <source>
        <dbReference type="ARBA" id="ARBA00022840"/>
    </source>
</evidence>
<dbReference type="EMBL" id="REFY01000007">
    <property type="protein sequence ID" value="RQG86709.1"/>
    <property type="molecule type" value="Genomic_DNA"/>
</dbReference>
<accession>A0A3N6LI08</accession>
<dbReference type="SUPFAM" id="SSF52540">
    <property type="entry name" value="P-loop containing nucleoside triphosphate hydrolases"/>
    <property type="match status" value="1"/>
</dbReference>
<protein>
    <submittedName>
        <fullName evidence="5">ABC transporter ATP-binding protein</fullName>
    </submittedName>
</protein>
<keyword evidence="2" id="KW-0547">Nucleotide-binding</keyword>
<dbReference type="InterPro" id="IPR003593">
    <property type="entry name" value="AAA+_ATPase"/>
</dbReference>
<name>A0A3N6LI08_9EURY</name>
<dbReference type="CDD" id="cd03219">
    <property type="entry name" value="ABC_Mj1267_LivG_branched"/>
    <property type="match status" value="1"/>
</dbReference>
<dbReference type="Gene3D" id="3.40.50.300">
    <property type="entry name" value="P-loop containing nucleotide triphosphate hydrolases"/>
    <property type="match status" value="1"/>
</dbReference>
<evidence type="ECO:0000256" key="2">
    <source>
        <dbReference type="ARBA" id="ARBA00022741"/>
    </source>
</evidence>
<evidence type="ECO:0000313" key="5">
    <source>
        <dbReference type="EMBL" id="RQG86709.1"/>
    </source>
</evidence>